<organism evidence="1 2">
    <name type="scientific">Butyricimonas hominis</name>
    <dbReference type="NCBI Taxonomy" id="2763032"/>
    <lineage>
        <taxon>Bacteria</taxon>
        <taxon>Pseudomonadati</taxon>
        <taxon>Bacteroidota</taxon>
        <taxon>Bacteroidia</taxon>
        <taxon>Bacteroidales</taxon>
        <taxon>Odoribacteraceae</taxon>
        <taxon>Butyricimonas</taxon>
    </lineage>
</organism>
<dbReference type="EMBL" id="JACOOH010000002">
    <property type="protein sequence ID" value="MBC5620259.1"/>
    <property type="molecule type" value="Genomic_DNA"/>
</dbReference>
<keyword evidence="2" id="KW-1185">Reference proteome</keyword>
<comment type="caution">
    <text evidence="1">The sequence shown here is derived from an EMBL/GenBank/DDBJ whole genome shotgun (WGS) entry which is preliminary data.</text>
</comment>
<dbReference type="Gene3D" id="3.40.50.1220">
    <property type="entry name" value="TPP-binding domain"/>
    <property type="match status" value="1"/>
</dbReference>
<proteinExistence type="predicted"/>
<evidence type="ECO:0000313" key="1">
    <source>
        <dbReference type="EMBL" id="MBC5620259.1"/>
    </source>
</evidence>
<evidence type="ECO:0008006" key="3">
    <source>
        <dbReference type="Google" id="ProtNLM"/>
    </source>
</evidence>
<sequence length="364" mass="42008">MNKTVYFLGSGFSKEAGGLVQSEIIDTILDENFTRDDERLIRARDSFIGFLKEELHIYKDHYCKVQLEDVFTPIDRCIWDGLSIGRYSSRALVELREEFNALMGAAVNYSFKKNEACSDYVDEFAEYINGIARRRMEDGEDRVSVITTNWDVLFDHALKRAIENTRPEKLSVVDYCCYVSSWDANDDTIKPGLLAVGYGGYNIKLLKLHGSMNWFQCPLCQRMYVRFGEEIAIMKAAYCRHCRKNYGMPDISSIKLQSNLLLPTYLKNLSNIQIKLVWQNAAIELSEAKRIVFIGYSLPSADFEIRQLLARMIRPDAEIQVVLYPHSSSVEAEAERYKNFFGSRVTERDIFRLTVPEYVENLKS</sequence>
<accession>A0ABR7CX66</accession>
<protein>
    <recommendedName>
        <fullName evidence="3">Deacetylase sirtuin-type domain-containing protein</fullName>
    </recommendedName>
</protein>
<dbReference type="Proteomes" id="UP000646484">
    <property type="component" value="Unassembled WGS sequence"/>
</dbReference>
<dbReference type="InterPro" id="IPR029035">
    <property type="entry name" value="DHS-like_NAD/FAD-binding_dom"/>
</dbReference>
<name>A0ABR7CX66_9BACT</name>
<dbReference type="SUPFAM" id="SSF52467">
    <property type="entry name" value="DHS-like NAD/FAD-binding domain"/>
    <property type="match status" value="1"/>
</dbReference>
<gene>
    <name evidence="1" type="ORF">H8S64_04020</name>
</gene>
<reference evidence="1 2" key="1">
    <citation type="submission" date="2020-08" db="EMBL/GenBank/DDBJ databases">
        <title>Genome public.</title>
        <authorList>
            <person name="Liu C."/>
            <person name="Sun Q."/>
        </authorList>
    </citation>
    <scope>NUCLEOTIDE SEQUENCE [LARGE SCALE GENOMIC DNA]</scope>
    <source>
        <strain evidence="1 2">NSJ-56</strain>
    </source>
</reference>
<evidence type="ECO:0000313" key="2">
    <source>
        <dbReference type="Proteomes" id="UP000646484"/>
    </source>
</evidence>
<dbReference type="RefSeq" id="WP_099292057.1">
    <property type="nucleotide sequence ID" value="NZ_JACOOH010000002.1"/>
</dbReference>